<reference evidence="2" key="1">
    <citation type="journal article" date="2022" name="Mol. Ecol. Resour.">
        <title>The genomes of chicory, endive, great burdock and yacon provide insights into Asteraceae palaeo-polyploidization history and plant inulin production.</title>
        <authorList>
            <person name="Fan W."/>
            <person name="Wang S."/>
            <person name="Wang H."/>
            <person name="Wang A."/>
            <person name="Jiang F."/>
            <person name="Liu H."/>
            <person name="Zhao H."/>
            <person name="Xu D."/>
            <person name="Zhang Y."/>
        </authorList>
    </citation>
    <scope>NUCLEOTIDE SEQUENCE [LARGE SCALE GENOMIC DNA]</scope>
    <source>
        <strain evidence="2">cv. Punajuju</strain>
    </source>
</reference>
<evidence type="ECO:0000313" key="1">
    <source>
        <dbReference type="EMBL" id="KAI3721260.1"/>
    </source>
</evidence>
<keyword evidence="2" id="KW-1185">Reference proteome</keyword>
<accession>A0ACB9BH20</accession>
<organism evidence="1 2">
    <name type="scientific">Cichorium intybus</name>
    <name type="common">Chicory</name>
    <dbReference type="NCBI Taxonomy" id="13427"/>
    <lineage>
        <taxon>Eukaryota</taxon>
        <taxon>Viridiplantae</taxon>
        <taxon>Streptophyta</taxon>
        <taxon>Embryophyta</taxon>
        <taxon>Tracheophyta</taxon>
        <taxon>Spermatophyta</taxon>
        <taxon>Magnoliopsida</taxon>
        <taxon>eudicotyledons</taxon>
        <taxon>Gunneridae</taxon>
        <taxon>Pentapetalae</taxon>
        <taxon>asterids</taxon>
        <taxon>campanulids</taxon>
        <taxon>Asterales</taxon>
        <taxon>Asteraceae</taxon>
        <taxon>Cichorioideae</taxon>
        <taxon>Cichorieae</taxon>
        <taxon>Cichoriinae</taxon>
        <taxon>Cichorium</taxon>
    </lineage>
</organism>
<reference evidence="1 2" key="2">
    <citation type="journal article" date="2022" name="Mol. Ecol. Resour.">
        <title>The genomes of chicory, endive, great burdock and yacon provide insights into Asteraceae paleo-polyploidization history and plant inulin production.</title>
        <authorList>
            <person name="Fan W."/>
            <person name="Wang S."/>
            <person name="Wang H."/>
            <person name="Wang A."/>
            <person name="Jiang F."/>
            <person name="Liu H."/>
            <person name="Zhao H."/>
            <person name="Xu D."/>
            <person name="Zhang Y."/>
        </authorList>
    </citation>
    <scope>NUCLEOTIDE SEQUENCE [LARGE SCALE GENOMIC DNA]</scope>
    <source>
        <strain evidence="2">cv. Punajuju</strain>
        <tissue evidence="1">Leaves</tissue>
    </source>
</reference>
<name>A0ACB9BH20_CICIN</name>
<proteinExistence type="predicted"/>
<gene>
    <name evidence="1" type="ORF">L2E82_32266</name>
</gene>
<dbReference type="EMBL" id="CM042014">
    <property type="protein sequence ID" value="KAI3721260.1"/>
    <property type="molecule type" value="Genomic_DNA"/>
</dbReference>
<evidence type="ECO:0000313" key="2">
    <source>
        <dbReference type="Proteomes" id="UP001055811"/>
    </source>
</evidence>
<comment type="caution">
    <text evidence="1">The sequence shown here is derived from an EMBL/GenBank/DDBJ whole genome shotgun (WGS) entry which is preliminary data.</text>
</comment>
<sequence length="350" mass="38547">MSDTLADLASWLPSDFLTDDDFPLLLNNHNPHLFPYDFTSSSSTESESDDDEIAGLTRRYSRSVSLQERLKTPYPFEKRGFSGSPESTLKWTVSGATKCYSSPTTPVVQADEHLDLIYAAAGQVARMKMMMSNVGDNVFTNRGLLGAPRPLGLPSSQHHHPNCAMWSENEVLIRQQQFRQRVAVGANYGGVRCGGGQPVGFRQSPLPRLQVENQSRRQLCNGVAPKHVIGGSGGRSHGGITVVKREYAGTGVFLPRRYCNDLPELKKKPACSPAQLPAGVAQSFTKNMDPIIAQARPNIHGGFAPHYEIAMARRNAAMYAQQRRSTTLVGGVPETPMRHPEIVLPQEWTY</sequence>
<protein>
    <submittedName>
        <fullName evidence="1">Uncharacterized protein</fullName>
    </submittedName>
</protein>
<dbReference type="Proteomes" id="UP001055811">
    <property type="component" value="Linkage Group LG06"/>
</dbReference>